<dbReference type="Pfam" id="PF12804">
    <property type="entry name" value="NTP_transf_3"/>
    <property type="match status" value="1"/>
</dbReference>
<accession>A0A0R2Q6R6</accession>
<evidence type="ECO:0000256" key="3">
    <source>
        <dbReference type="ARBA" id="ARBA00022723"/>
    </source>
</evidence>
<feature type="domain" description="MobA-like NTP transferase" evidence="8">
    <location>
        <begin position="8"/>
        <end position="160"/>
    </location>
</feature>
<evidence type="ECO:0000256" key="2">
    <source>
        <dbReference type="ARBA" id="ARBA00022679"/>
    </source>
</evidence>
<dbReference type="InterPro" id="IPR029044">
    <property type="entry name" value="Nucleotide-diphossugar_trans"/>
</dbReference>
<dbReference type="SUPFAM" id="SSF53448">
    <property type="entry name" value="Nucleotide-diphospho-sugar transferases"/>
    <property type="match status" value="1"/>
</dbReference>
<evidence type="ECO:0000313" key="10">
    <source>
        <dbReference type="Proteomes" id="UP000051017"/>
    </source>
</evidence>
<dbReference type="GO" id="GO:0016779">
    <property type="term" value="F:nucleotidyltransferase activity"/>
    <property type="evidence" value="ECO:0007669"/>
    <property type="project" value="UniProtKB-ARBA"/>
</dbReference>
<keyword evidence="4" id="KW-0547">Nucleotide-binding</keyword>
<evidence type="ECO:0000256" key="1">
    <source>
        <dbReference type="ARBA" id="ARBA00022490"/>
    </source>
</evidence>
<keyword evidence="7" id="KW-0501">Molybdenum cofactor biosynthesis</keyword>
<name>A0A0R2Q6R6_9ACTN</name>
<dbReference type="AlphaFoldDB" id="A0A0R2Q6R6"/>
<keyword evidence="5" id="KW-0460">Magnesium</keyword>
<organism evidence="9 10">
    <name type="scientific">Acidimicrobiia bacterium BACL6 MAG-120924-bin43</name>
    <dbReference type="NCBI Taxonomy" id="1655583"/>
    <lineage>
        <taxon>Bacteria</taxon>
        <taxon>Bacillati</taxon>
        <taxon>Actinomycetota</taxon>
        <taxon>Acidimicrobiia</taxon>
        <taxon>acIV cluster</taxon>
    </lineage>
</organism>
<evidence type="ECO:0000313" key="9">
    <source>
        <dbReference type="EMBL" id="KRO45908.1"/>
    </source>
</evidence>
<evidence type="ECO:0000259" key="8">
    <source>
        <dbReference type="Pfam" id="PF12804"/>
    </source>
</evidence>
<protein>
    <recommendedName>
        <fullName evidence="8">MobA-like NTP transferase domain-containing protein</fullName>
    </recommendedName>
</protein>
<evidence type="ECO:0000256" key="5">
    <source>
        <dbReference type="ARBA" id="ARBA00022842"/>
    </source>
</evidence>
<evidence type="ECO:0000256" key="4">
    <source>
        <dbReference type="ARBA" id="ARBA00022741"/>
    </source>
</evidence>
<proteinExistence type="predicted"/>
<keyword evidence="2" id="KW-0808">Transferase</keyword>
<keyword evidence="6" id="KW-0342">GTP-binding</keyword>
<dbReference type="GO" id="GO:0006777">
    <property type="term" value="P:Mo-molybdopterin cofactor biosynthetic process"/>
    <property type="evidence" value="ECO:0007669"/>
    <property type="project" value="UniProtKB-KW"/>
</dbReference>
<comment type="caution">
    <text evidence="9">The sequence shown here is derived from an EMBL/GenBank/DDBJ whole genome shotgun (WGS) entry which is preliminary data.</text>
</comment>
<dbReference type="InterPro" id="IPR013482">
    <property type="entry name" value="Molybde_CF_guanTrfase"/>
</dbReference>
<dbReference type="GO" id="GO:0005525">
    <property type="term" value="F:GTP binding"/>
    <property type="evidence" value="ECO:0007669"/>
    <property type="project" value="UniProtKB-KW"/>
</dbReference>
<dbReference type="CDD" id="cd02503">
    <property type="entry name" value="MobA"/>
    <property type="match status" value="1"/>
</dbReference>
<evidence type="ECO:0000256" key="6">
    <source>
        <dbReference type="ARBA" id="ARBA00023134"/>
    </source>
</evidence>
<keyword evidence="3" id="KW-0479">Metal-binding</keyword>
<gene>
    <name evidence="9" type="ORF">ABR75_05300</name>
</gene>
<dbReference type="EMBL" id="LIBJ01000393">
    <property type="protein sequence ID" value="KRO45908.1"/>
    <property type="molecule type" value="Genomic_DNA"/>
</dbReference>
<keyword evidence="1" id="KW-0963">Cytoplasm</keyword>
<dbReference type="InterPro" id="IPR025877">
    <property type="entry name" value="MobA-like_NTP_Trfase"/>
</dbReference>
<reference evidence="9 10" key="1">
    <citation type="submission" date="2015-10" db="EMBL/GenBank/DDBJ databases">
        <title>Metagenome-Assembled Genomes uncover a global brackish microbiome.</title>
        <authorList>
            <person name="Hugerth L.W."/>
            <person name="Larsson J."/>
            <person name="Alneberg J."/>
            <person name="Lindh M.V."/>
            <person name="Legrand C."/>
            <person name="Pinhassi J."/>
            <person name="Andersson A.F."/>
        </authorList>
    </citation>
    <scope>NUCLEOTIDE SEQUENCE [LARGE SCALE GENOMIC DNA]</scope>
    <source>
        <strain evidence="9">BACL6 MAG-120924-bin43</strain>
    </source>
</reference>
<sequence length="193" mass="20356">MTETCSCFVLAGGKSTRFGSNKSLALVNTQQMALVVASNLQSAFGSAPQLVGADEQTRSSIGLDSISGQREGNGPLAAIVDAMESSESSLIAFAPNDTPFFTAHNFAALLAKIEDSSADVAVAVDDTNATHVHWLLSIWRKSSCLPILRNEYDRGVRSVHGAVTALRIAPVAFDAVFVRNINAVSDLTDQGTI</sequence>
<dbReference type="PANTHER" id="PTHR19136:SF81">
    <property type="entry name" value="MOLYBDENUM COFACTOR GUANYLYLTRANSFERASE"/>
    <property type="match status" value="1"/>
</dbReference>
<dbReference type="Proteomes" id="UP000051017">
    <property type="component" value="Unassembled WGS sequence"/>
</dbReference>
<dbReference type="PANTHER" id="PTHR19136">
    <property type="entry name" value="MOLYBDENUM COFACTOR GUANYLYLTRANSFERASE"/>
    <property type="match status" value="1"/>
</dbReference>
<dbReference type="GO" id="GO:0046872">
    <property type="term" value="F:metal ion binding"/>
    <property type="evidence" value="ECO:0007669"/>
    <property type="project" value="UniProtKB-KW"/>
</dbReference>
<dbReference type="Gene3D" id="3.90.550.10">
    <property type="entry name" value="Spore Coat Polysaccharide Biosynthesis Protein SpsA, Chain A"/>
    <property type="match status" value="1"/>
</dbReference>
<evidence type="ECO:0000256" key="7">
    <source>
        <dbReference type="ARBA" id="ARBA00023150"/>
    </source>
</evidence>